<comment type="caution">
    <text evidence="1">The sequence shown here is derived from an EMBL/GenBank/DDBJ whole genome shotgun (WGS) entry which is preliminary data.</text>
</comment>
<evidence type="ECO:0000313" key="2">
    <source>
        <dbReference type="Proteomes" id="UP000646523"/>
    </source>
</evidence>
<reference evidence="1" key="2">
    <citation type="submission" date="2020-09" db="EMBL/GenBank/DDBJ databases">
        <authorList>
            <person name="Sun Q."/>
            <person name="Zhou Y."/>
        </authorList>
    </citation>
    <scope>NUCLEOTIDE SEQUENCE</scope>
    <source>
        <strain evidence="1">CGMCC 4.7368</strain>
    </source>
</reference>
<dbReference type="EMBL" id="BMNH01000001">
    <property type="protein sequence ID" value="GGO61231.1"/>
    <property type="molecule type" value="Genomic_DNA"/>
</dbReference>
<sequence>MARAVTVGDMLRLLPARGEEHVALHYRTKINPSNLALAVDRSTPCLGWIDFRLPKVLAGEQGEHWSVGRL</sequence>
<proteinExistence type="predicted"/>
<reference evidence="1" key="1">
    <citation type="journal article" date="2014" name="Int. J. Syst. Evol. Microbiol.">
        <title>Complete genome sequence of Corynebacterium casei LMG S-19264T (=DSM 44701T), isolated from a smear-ripened cheese.</title>
        <authorList>
            <consortium name="US DOE Joint Genome Institute (JGI-PGF)"/>
            <person name="Walter F."/>
            <person name="Albersmeier A."/>
            <person name="Kalinowski J."/>
            <person name="Ruckert C."/>
        </authorList>
    </citation>
    <scope>NUCLEOTIDE SEQUENCE</scope>
    <source>
        <strain evidence="1">CGMCC 4.7368</strain>
    </source>
</reference>
<dbReference type="Proteomes" id="UP000646523">
    <property type="component" value="Unassembled WGS sequence"/>
</dbReference>
<gene>
    <name evidence="1" type="ORF">GCM10012289_02970</name>
</gene>
<keyword evidence="2" id="KW-1185">Reference proteome</keyword>
<name>A0A917YPH5_9ACTN</name>
<organism evidence="1 2">
    <name type="scientific">Nonomuraea cavernae</name>
    <dbReference type="NCBI Taxonomy" id="2045107"/>
    <lineage>
        <taxon>Bacteria</taxon>
        <taxon>Bacillati</taxon>
        <taxon>Actinomycetota</taxon>
        <taxon>Actinomycetes</taxon>
        <taxon>Streptosporangiales</taxon>
        <taxon>Streptosporangiaceae</taxon>
        <taxon>Nonomuraea</taxon>
    </lineage>
</organism>
<evidence type="ECO:0000313" key="1">
    <source>
        <dbReference type="EMBL" id="GGO61231.1"/>
    </source>
</evidence>
<protein>
    <submittedName>
        <fullName evidence="1">Uncharacterized protein</fullName>
    </submittedName>
</protein>
<accession>A0A917YPH5</accession>
<dbReference type="AlphaFoldDB" id="A0A917YPH5"/>